<comment type="pathway">
    <text evidence="2">Purine metabolism; 3',5'-cyclic di-GMP biosynthesis.</text>
</comment>
<evidence type="ECO:0000259" key="6">
    <source>
        <dbReference type="PROSITE" id="PS50883"/>
    </source>
</evidence>
<dbReference type="PROSITE" id="PS50883">
    <property type="entry name" value="EAL"/>
    <property type="match status" value="1"/>
</dbReference>
<dbReference type="InterPro" id="IPR052155">
    <property type="entry name" value="Biofilm_reg_signaling"/>
</dbReference>
<dbReference type="SMART" id="SM00052">
    <property type="entry name" value="EAL"/>
    <property type="match status" value="1"/>
</dbReference>
<evidence type="ECO:0000256" key="2">
    <source>
        <dbReference type="ARBA" id="ARBA00004665"/>
    </source>
</evidence>
<dbReference type="GO" id="GO:0052621">
    <property type="term" value="F:diguanylate cyclase activity"/>
    <property type="evidence" value="ECO:0007669"/>
    <property type="project" value="UniProtKB-EC"/>
</dbReference>
<dbReference type="Pfam" id="PF00990">
    <property type="entry name" value="GGDEF"/>
    <property type="match status" value="1"/>
</dbReference>
<dbReference type="PANTHER" id="PTHR44757">
    <property type="entry name" value="DIGUANYLATE CYCLASE DGCP"/>
    <property type="match status" value="1"/>
</dbReference>
<dbReference type="CDD" id="cd00130">
    <property type="entry name" value="PAS"/>
    <property type="match status" value="1"/>
</dbReference>
<evidence type="ECO:0000259" key="7">
    <source>
        <dbReference type="PROSITE" id="PS50887"/>
    </source>
</evidence>
<dbReference type="NCBIfam" id="TIGR00229">
    <property type="entry name" value="sensory_box"/>
    <property type="match status" value="1"/>
</dbReference>
<accession>A0A4R3YLG5</accession>
<evidence type="ECO:0000256" key="3">
    <source>
        <dbReference type="ARBA" id="ARBA00012528"/>
    </source>
</evidence>
<dbReference type="InterPro" id="IPR035965">
    <property type="entry name" value="PAS-like_dom_sf"/>
</dbReference>
<dbReference type="InterPro" id="IPR043128">
    <property type="entry name" value="Rev_trsase/Diguanyl_cyclase"/>
</dbReference>
<dbReference type="SUPFAM" id="SSF55073">
    <property type="entry name" value="Nucleotide cyclase"/>
    <property type="match status" value="1"/>
</dbReference>
<dbReference type="Pfam" id="PF00563">
    <property type="entry name" value="EAL"/>
    <property type="match status" value="1"/>
</dbReference>
<dbReference type="Pfam" id="PF01590">
    <property type="entry name" value="GAF"/>
    <property type="match status" value="1"/>
</dbReference>
<dbReference type="Pfam" id="PF00989">
    <property type="entry name" value="PAS"/>
    <property type="match status" value="1"/>
</dbReference>
<dbReference type="Gene3D" id="3.30.450.20">
    <property type="entry name" value="PAS domain"/>
    <property type="match status" value="1"/>
</dbReference>
<feature type="domain" description="EAL" evidence="6">
    <location>
        <begin position="464"/>
        <end position="716"/>
    </location>
</feature>
<evidence type="ECO:0000259" key="5">
    <source>
        <dbReference type="PROSITE" id="PS50112"/>
    </source>
</evidence>
<reference evidence="8 9" key="1">
    <citation type="submission" date="2019-03" db="EMBL/GenBank/DDBJ databases">
        <title>Genomic Encyclopedia of Type Strains, Phase IV (KMG-IV): sequencing the most valuable type-strain genomes for metagenomic binning, comparative biology and taxonomic classification.</title>
        <authorList>
            <person name="Goeker M."/>
        </authorList>
    </citation>
    <scope>NUCLEOTIDE SEQUENCE [LARGE SCALE GENOMIC DNA]</scope>
    <source>
        <strain evidence="8 9">DSM 19580</strain>
    </source>
</reference>
<dbReference type="Proteomes" id="UP000295719">
    <property type="component" value="Unassembled WGS sequence"/>
</dbReference>
<dbReference type="Gene3D" id="3.20.20.450">
    <property type="entry name" value="EAL domain"/>
    <property type="match status" value="1"/>
</dbReference>
<dbReference type="InterPro" id="IPR029787">
    <property type="entry name" value="Nucleotide_cyclase"/>
</dbReference>
<comment type="caution">
    <text evidence="8">The sequence shown here is derived from an EMBL/GenBank/DDBJ whole genome shotgun (WGS) entry which is preliminary data.</text>
</comment>
<dbReference type="PROSITE" id="PS50887">
    <property type="entry name" value="GGDEF"/>
    <property type="match status" value="1"/>
</dbReference>
<dbReference type="SMART" id="SM00267">
    <property type="entry name" value="GGDEF"/>
    <property type="match status" value="1"/>
</dbReference>
<dbReference type="InterPro" id="IPR001633">
    <property type="entry name" value="EAL_dom"/>
</dbReference>
<dbReference type="InterPro" id="IPR035919">
    <property type="entry name" value="EAL_sf"/>
</dbReference>
<feature type="domain" description="PAS" evidence="5">
    <location>
        <begin position="171"/>
        <end position="224"/>
    </location>
</feature>
<dbReference type="SUPFAM" id="SSF55785">
    <property type="entry name" value="PYP-like sensor domain (PAS domain)"/>
    <property type="match status" value="1"/>
</dbReference>
<dbReference type="NCBIfam" id="TIGR00254">
    <property type="entry name" value="GGDEF"/>
    <property type="match status" value="1"/>
</dbReference>
<dbReference type="CDD" id="cd01949">
    <property type="entry name" value="GGDEF"/>
    <property type="match status" value="1"/>
</dbReference>
<dbReference type="AlphaFoldDB" id="A0A4R3YLG5"/>
<comment type="cofactor">
    <cofactor evidence="1">
        <name>Mg(2+)</name>
        <dbReference type="ChEBI" id="CHEBI:18420"/>
    </cofactor>
</comment>
<dbReference type="RefSeq" id="WP_131866903.1">
    <property type="nucleotide sequence ID" value="NZ_SMCR01000010.1"/>
</dbReference>
<proteinExistence type="predicted"/>
<dbReference type="PROSITE" id="PS50112">
    <property type="entry name" value="PAS"/>
    <property type="match status" value="1"/>
</dbReference>
<dbReference type="Gene3D" id="3.30.70.270">
    <property type="match status" value="1"/>
</dbReference>
<gene>
    <name evidence="8" type="ORF">EDC52_11044</name>
</gene>
<dbReference type="EC" id="2.7.7.65" evidence="3"/>
<organism evidence="8 9">
    <name type="scientific">Biostraticola tofi</name>
    <dbReference type="NCBI Taxonomy" id="466109"/>
    <lineage>
        <taxon>Bacteria</taxon>
        <taxon>Pseudomonadati</taxon>
        <taxon>Pseudomonadota</taxon>
        <taxon>Gammaproteobacteria</taxon>
        <taxon>Enterobacterales</taxon>
        <taxon>Bruguierivoracaceae</taxon>
        <taxon>Biostraticola</taxon>
    </lineage>
</organism>
<dbReference type="Gene3D" id="3.30.450.40">
    <property type="match status" value="1"/>
</dbReference>
<evidence type="ECO:0000256" key="4">
    <source>
        <dbReference type="ARBA" id="ARBA00034247"/>
    </source>
</evidence>
<dbReference type="InterPro" id="IPR029016">
    <property type="entry name" value="GAF-like_dom_sf"/>
</dbReference>
<dbReference type="EMBL" id="SMCR01000010">
    <property type="protein sequence ID" value="TCV93012.1"/>
    <property type="molecule type" value="Genomic_DNA"/>
</dbReference>
<dbReference type="CDD" id="cd01948">
    <property type="entry name" value="EAL"/>
    <property type="match status" value="1"/>
</dbReference>
<dbReference type="SUPFAM" id="SSF55781">
    <property type="entry name" value="GAF domain-like"/>
    <property type="match status" value="1"/>
</dbReference>
<dbReference type="InterPro" id="IPR003018">
    <property type="entry name" value="GAF"/>
</dbReference>
<dbReference type="PANTHER" id="PTHR44757:SF2">
    <property type="entry name" value="BIOFILM ARCHITECTURE MAINTENANCE PROTEIN MBAA"/>
    <property type="match status" value="1"/>
</dbReference>
<dbReference type="InterPro" id="IPR000014">
    <property type="entry name" value="PAS"/>
</dbReference>
<evidence type="ECO:0000313" key="8">
    <source>
        <dbReference type="EMBL" id="TCV93012.1"/>
    </source>
</evidence>
<dbReference type="SMART" id="SM00065">
    <property type="entry name" value="GAF"/>
    <property type="match status" value="1"/>
</dbReference>
<protein>
    <recommendedName>
        <fullName evidence="3">diguanylate cyclase</fullName>
        <ecNumber evidence="3">2.7.7.65</ecNumber>
    </recommendedName>
</protein>
<dbReference type="FunFam" id="3.30.70.270:FF:000001">
    <property type="entry name" value="Diguanylate cyclase domain protein"/>
    <property type="match status" value="1"/>
</dbReference>
<comment type="catalytic activity">
    <reaction evidence="4">
        <text>2 GTP = 3',3'-c-di-GMP + 2 diphosphate</text>
        <dbReference type="Rhea" id="RHEA:24898"/>
        <dbReference type="ChEBI" id="CHEBI:33019"/>
        <dbReference type="ChEBI" id="CHEBI:37565"/>
        <dbReference type="ChEBI" id="CHEBI:58805"/>
        <dbReference type="EC" id="2.7.7.65"/>
    </reaction>
</comment>
<sequence length="716" mass="79080">MSPNSSDMAETRRLAILDEYGIDAPLNEETFNRLINLTANIFNVPIVLISLVESERQLFAASLGTASCETSRDISFCAYAIRQDDIMVIADTHEDPLFRDNPLVTGDPHIRFYAGIPLLSPSGYALGTLCIIDRKPHSGLSAADRRNMKDLAALVMDKLEMRRLELARSASQNRFENIAQTSPDAIICSNEQGLVTFWNQAARKMLGYTSEEIVGCDLSLILPDAIIDEMHQMAGTREERIEAGTMELMVKSKDGLFLPVELSGSMWVENQQVSFGAILRNITSRRHNEERLFRLAHMDHLTGLANRTLLSNSLEQVLRDEKAATIMLVDLDGFKDVNDSLGHAGGDAVLVSVAERLRTGVRTGDIVARMGGDEFALVLPTMNDPRRAAEIADALIDNIAKITSVEGQQISIGASIGIVLYPLHGITIQELLTSADLALYQAKAEGRNCRRFFTSELRALSQAKRSYQSQLARAYAEQEFELYYQPQVRLSDNAIIGAEALLRWHHPEKGLLGPGAFLAALDSGPWAERVGEWVIRTACRQAAAWRNAGVTDFRIGVNLFSVQFKTGNLAHQVHSILAECGLAPEALELEITENIILSYDENMLRPLNELREEGVGIAFDDYGTGYASLSMLKNYPVTRLKIDQTFVRAMCNSPSDAAIVRAILYLGASFKLEVIAEGVESIEQYESLKRKGCKEAQGFLFGKPMPADEFALCLGL</sequence>
<dbReference type="OrthoDB" id="9804951at2"/>
<dbReference type="GO" id="GO:0006355">
    <property type="term" value="P:regulation of DNA-templated transcription"/>
    <property type="evidence" value="ECO:0007669"/>
    <property type="project" value="InterPro"/>
</dbReference>
<dbReference type="SUPFAM" id="SSF141868">
    <property type="entry name" value="EAL domain-like"/>
    <property type="match status" value="1"/>
</dbReference>
<name>A0A4R3YLG5_9GAMM</name>
<keyword evidence="9" id="KW-1185">Reference proteome</keyword>
<feature type="domain" description="GGDEF" evidence="7">
    <location>
        <begin position="322"/>
        <end position="455"/>
    </location>
</feature>
<evidence type="ECO:0000256" key="1">
    <source>
        <dbReference type="ARBA" id="ARBA00001946"/>
    </source>
</evidence>
<dbReference type="InterPro" id="IPR000160">
    <property type="entry name" value="GGDEF_dom"/>
</dbReference>
<dbReference type="SMART" id="SM00091">
    <property type="entry name" value="PAS"/>
    <property type="match status" value="1"/>
</dbReference>
<dbReference type="InterPro" id="IPR013767">
    <property type="entry name" value="PAS_fold"/>
</dbReference>
<evidence type="ECO:0000313" key="9">
    <source>
        <dbReference type="Proteomes" id="UP000295719"/>
    </source>
</evidence>